<dbReference type="EMBL" id="CANHGI010000003">
    <property type="protein sequence ID" value="CAI5446183.1"/>
    <property type="molecule type" value="Genomic_DNA"/>
</dbReference>
<feature type="zinc finger region" description="C3H1-type" evidence="6">
    <location>
        <begin position="52"/>
        <end position="78"/>
    </location>
</feature>
<dbReference type="GO" id="GO:0008270">
    <property type="term" value="F:zinc ion binding"/>
    <property type="evidence" value="ECO:0007669"/>
    <property type="project" value="UniProtKB-KW"/>
</dbReference>
<evidence type="ECO:0000256" key="1">
    <source>
        <dbReference type="ARBA" id="ARBA00022723"/>
    </source>
</evidence>
<evidence type="ECO:0000313" key="9">
    <source>
        <dbReference type="EMBL" id="CAI5446183.1"/>
    </source>
</evidence>
<dbReference type="AlphaFoldDB" id="A0A9P1N183"/>
<feature type="zinc finger region" description="C3H1-type" evidence="6">
    <location>
        <begin position="108"/>
        <end position="136"/>
    </location>
</feature>
<dbReference type="GO" id="GO:0003723">
    <property type="term" value="F:RNA binding"/>
    <property type="evidence" value="ECO:0007669"/>
    <property type="project" value="TreeGrafter"/>
</dbReference>
<evidence type="ECO:0000256" key="6">
    <source>
        <dbReference type="PROSITE-ProRule" id="PRU00723"/>
    </source>
</evidence>
<dbReference type="SMART" id="SM00356">
    <property type="entry name" value="ZnF_C3H1"/>
    <property type="match status" value="3"/>
</dbReference>
<dbReference type="GO" id="GO:0043484">
    <property type="term" value="P:regulation of RNA splicing"/>
    <property type="evidence" value="ECO:0007669"/>
    <property type="project" value="TreeGrafter"/>
</dbReference>
<gene>
    <name evidence="9" type="ORF">CAMP_LOCUS8820</name>
</gene>
<feature type="domain" description="C3H1-type" evidence="8">
    <location>
        <begin position="14"/>
        <end position="41"/>
    </location>
</feature>
<feature type="domain" description="C3H1-type" evidence="8">
    <location>
        <begin position="108"/>
        <end position="136"/>
    </location>
</feature>
<keyword evidence="2" id="KW-0677">Repeat</keyword>
<keyword evidence="3 6" id="KW-0863">Zinc-finger</keyword>
<proteinExistence type="inferred from homology"/>
<evidence type="ECO:0000256" key="4">
    <source>
        <dbReference type="ARBA" id="ARBA00022833"/>
    </source>
</evidence>
<sequence length="289" mass="32220">MSEHGDHPLPEGKQDREDVCRDFLKNICNRGSRCKFFHPPDHKPSAAAPTNDNEYNFCIDYQNRGCRRDNCRFVHAPRDEVERYKQTRELTLVLARSIAAAGGHGDSIGGIPICKEFQTGRCARGAQRCRYWHVNVELERQRRSRGLPPTNEFAGGPPDDFINGNGFMGGNGGPPPPPMMGGGGGGRRRGYDDGGYDEMDMKRPRMMPNDHMIDLEKKNAELQKEVDSLRRELKREHERYEDLYALFRQQSGGAPAPPKAAGSAPTAPPSDYYSTSQPVWGALGGGTSW</sequence>
<dbReference type="PROSITE" id="PS50103">
    <property type="entry name" value="ZF_C3H1"/>
    <property type="match status" value="3"/>
</dbReference>
<evidence type="ECO:0000256" key="7">
    <source>
        <dbReference type="SAM" id="MobiDB-lite"/>
    </source>
</evidence>
<dbReference type="SUPFAM" id="SSF90229">
    <property type="entry name" value="CCCH zinc finger"/>
    <property type="match status" value="1"/>
</dbReference>
<name>A0A9P1N183_9PELO</name>
<dbReference type="InterPro" id="IPR036855">
    <property type="entry name" value="Znf_CCCH_sf"/>
</dbReference>
<dbReference type="Gene3D" id="3.30.1370.210">
    <property type="match status" value="2"/>
</dbReference>
<dbReference type="PANTHER" id="PTHR12675:SF6">
    <property type="entry name" value="ZINC FINGER CCCH DOMAIN-CONTAINING PROTEIN 10"/>
    <property type="match status" value="1"/>
</dbReference>
<feature type="compositionally biased region" description="Low complexity" evidence="7">
    <location>
        <begin position="251"/>
        <end position="265"/>
    </location>
</feature>
<accession>A0A9P1N183</accession>
<feature type="zinc finger region" description="C3H1-type" evidence="6">
    <location>
        <begin position="14"/>
        <end position="41"/>
    </location>
</feature>
<comment type="caution">
    <text evidence="9">The sequence shown here is derived from an EMBL/GenBank/DDBJ whole genome shotgun (WGS) entry which is preliminary data.</text>
</comment>
<dbReference type="Pfam" id="PF22628">
    <property type="entry name" value="zf-CCCH_10"/>
    <property type="match status" value="1"/>
</dbReference>
<keyword evidence="1 6" id="KW-0479">Metal-binding</keyword>
<feature type="domain" description="C3H1-type" evidence="8">
    <location>
        <begin position="52"/>
        <end position="78"/>
    </location>
</feature>
<comment type="similarity">
    <text evidence="5">Belongs to the muscleblind family.</text>
</comment>
<dbReference type="InterPro" id="IPR054429">
    <property type="entry name" value="Znf-CCCH_Muscleblind-like"/>
</dbReference>
<organism evidence="9 10">
    <name type="scientific">Caenorhabditis angaria</name>
    <dbReference type="NCBI Taxonomy" id="860376"/>
    <lineage>
        <taxon>Eukaryota</taxon>
        <taxon>Metazoa</taxon>
        <taxon>Ecdysozoa</taxon>
        <taxon>Nematoda</taxon>
        <taxon>Chromadorea</taxon>
        <taxon>Rhabditida</taxon>
        <taxon>Rhabditina</taxon>
        <taxon>Rhabditomorpha</taxon>
        <taxon>Rhabditoidea</taxon>
        <taxon>Rhabditidae</taxon>
        <taxon>Peloderinae</taxon>
        <taxon>Caenorhabditis</taxon>
    </lineage>
</organism>
<dbReference type="PANTHER" id="PTHR12675">
    <property type="entry name" value="MUSCLEBLIND-LIKE PROTEIN"/>
    <property type="match status" value="1"/>
</dbReference>
<evidence type="ECO:0000256" key="3">
    <source>
        <dbReference type="ARBA" id="ARBA00022771"/>
    </source>
</evidence>
<dbReference type="OrthoDB" id="250836at2759"/>
<dbReference type="FunFam" id="3.30.1370.210:FF:000018">
    <property type="entry name" value="Predicted protein"/>
    <property type="match status" value="1"/>
</dbReference>
<dbReference type="Proteomes" id="UP001152747">
    <property type="component" value="Unassembled WGS sequence"/>
</dbReference>
<dbReference type="InterPro" id="IPR000571">
    <property type="entry name" value="Znf_CCCH"/>
</dbReference>
<evidence type="ECO:0000256" key="5">
    <source>
        <dbReference type="ARBA" id="ARBA00038226"/>
    </source>
</evidence>
<feature type="region of interest" description="Disordered" evidence="7">
    <location>
        <begin position="249"/>
        <end position="289"/>
    </location>
</feature>
<protein>
    <recommendedName>
        <fullName evidence="8">C3H1-type domain-containing protein</fullName>
    </recommendedName>
</protein>
<keyword evidence="4 6" id="KW-0862">Zinc</keyword>
<evidence type="ECO:0000313" key="10">
    <source>
        <dbReference type="Proteomes" id="UP001152747"/>
    </source>
</evidence>
<keyword evidence="10" id="KW-1185">Reference proteome</keyword>
<evidence type="ECO:0000259" key="8">
    <source>
        <dbReference type="PROSITE" id="PS50103"/>
    </source>
</evidence>
<reference evidence="9" key="1">
    <citation type="submission" date="2022-11" db="EMBL/GenBank/DDBJ databases">
        <authorList>
            <person name="Kikuchi T."/>
        </authorList>
    </citation>
    <scope>NUCLEOTIDE SEQUENCE</scope>
    <source>
        <strain evidence="9">PS1010</strain>
    </source>
</reference>
<evidence type="ECO:0000256" key="2">
    <source>
        <dbReference type="ARBA" id="ARBA00022737"/>
    </source>
</evidence>